<dbReference type="EMBL" id="KZ772732">
    <property type="protein sequence ID" value="PTQ36940.1"/>
    <property type="molecule type" value="Genomic_DNA"/>
</dbReference>
<dbReference type="OMA" id="NTYVEMD"/>
<feature type="region of interest" description="Disordered" evidence="1">
    <location>
        <begin position="142"/>
        <end position="201"/>
    </location>
</feature>
<dbReference type="AlphaFoldDB" id="A0A2R6WSV5"/>
<protein>
    <submittedName>
        <fullName evidence="2">Uncharacterized protein</fullName>
    </submittedName>
</protein>
<dbReference type="Gramene" id="Mp6g08900.2">
    <property type="protein sequence ID" value="Mp6g08900.2.cds"/>
    <property type="gene ID" value="Mp6g08900"/>
</dbReference>
<evidence type="ECO:0000313" key="2">
    <source>
        <dbReference type="EMBL" id="PTQ36939.1"/>
    </source>
</evidence>
<name>A0A2R6WSV5_MARPO</name>
<proteinExistence type="predicted"/>
<evidence type="ECO:0000313" key="3">
    <source>
        <dbReference type="Proteomes" id="UP000244005"/>
    </source>
</evidence>
<accession>A0A2R6WSV5</accession>
<feature type="compositionally biased region" description="Basic and acidic residues" evidence="1">
    <location>
        <begin position="185"/>
        <end position="201"/>
    </location>
</feature>
<dbReference type="Gramene" id="Mp6g08900.4">
    <property type="protein sequence ID" value="Mp6g08900.4.cds"/>
    <property type="gene ID" value="Mp6g08900"/>
</dbReference>
<dbReference type="EMBL" id="KZ772732">
    <property type="protein sequence ID" value="PTQ36939.1"/>
    <property type="molecule type" value="Genomic_DNA"/>
</dbReference>
<organism evidence="2 3">
    <name type="scientific">Marchantia polymorpha</name>
    <name type="common">Common liverwort</name>
    <name type="synonym">Marchantia aquatica</name>
    <dbReference type="NCBI Taxonomy" id="3197"/>
    <lineage>
        <taxon>Eukaryota</taxon>
        <taxon>Viridiplantae</taxon>
        <taxon>Streptophyta</taxon>
        <taxon>Embryophyta</taxon>
        <taxon>Marchantiophyta</taxon>
        <taxon>Marchantiopsida</taxon>
        <taxon>Marchantiidae</taxon>
        <taxon>Marchantiales</taxon>
        <taxon>Marchantiaceae</taxon>
        <taxon>Marchantia</taxon>
    </lineage>
</organism>
<dbReference type="PANTHER" id="PTHR28674">
    <property type="entry name" value="SIMILAR TO DNA SEGMENT, CHR 10, WAYNE STATE UNIVERSITY 102,-EXPRESSED"/>
    <property type="match status" value="1"/>
</dbReference>
<dbReference type="InterPro" id="IPR027921">
    <property type="entry name" value="NOPCHAP1"/>
</dbReference>
<sequence length="201" mass="22027">MEDEKSQDGSKPKVSVSGDLLELEHNASSLEKRLLVWNRGNKPTDARDLLKGPPNIGPTTESSVLGRIKSFLPTLDEANRKLFCDIEINGAEQFNIEGVTDADQRYVEMDLALGVADLLTPEAVAAAELASNGQVMQINRTSGALDSSSDSDSDEEEGHRESDIPTVLGLIRSPEEQNQIPDTQEDTKANRDLKRKNIEQL</sequence>
<dbReference type="Pfam" id="PF15370">
    <property type="entry name" value="NOPCHAP1"/>
    <property type="match status" value="1"/>
</dbReference>
<dbReference type="EMBL" id="KZ772732">
    <property type="protein sequence ID" value="PTQ36938.1"/>
    <property type="molecule type" value="Genomic_DNA"/>
</dbReference>
<dbReference type="OrthoDB" id="1112980at2759"/>
<evidence type="ECO:0000256" key="1">
    <source>
        <dbReference type="SAM" id="MobiDB-lite"/>
    </source>
</evidence>
<keyword evidence="3" id="KW-1185">Reference proteome</keyword>
<dbReference type="GO" id="GO:0000492">
    <property type="term" value="P:box C/D snoRNP assembly"/>
    <property type="evidence" value="ECO:0000318"/>
    <property type="project" value="GO_Central"/>
</dbReference>
<reference evidence="3" key="1">
    <citation type="journal article" date="2017" name="Cell">
        <title>Insights into land plant evolution garnered from the Marchantia polymorpha genome.</title>
        <authorList>
            <person name="Bowman J.L."/>
            <person name="Kohchi T."/>
            <person name="Yamato K.T."/>
            <person name="Jenkins J."/>
            <person name="Shu S."/>
            <person name="Ishizaki K."/>
            <person name="Yamaoka S."/>
            <person name="Nishihama R."/>
            <person name="Nakamura Y."/>
            <person name="Berger F."/>
            <person name="Adam C."/>
            <person name="Aki S.S."/>
            <person name="Althoff F."/>
            <person name="Araki T."/>
            <person name="Arteaga-Vazquez M.A."/>
            <person name="Balasubrmanian S."/>
            <person name="Barry K."/>
            <person name="Bauer D."/>
            <person name="Boehm C.R."/>
            <person name="Briginshaw L."/>
            <person name="Caballero-Perez J."/>
            <person name="Catarino B."/>
            <person name="Chen F."/>
            <person name="Chiyoda S."/>
            <person name="Chovatia M."/>
            <person name="Davies K.M."/>
            <person name="Delmans M."/>
            <person name="Demura T."/>
            <person name="Dierschke T."/>
            <person name="Dolan L."/>
            <person name="Dorantes-Acosta A.E."/>
            <person name="Eklund D.M."/>
            <person name="Florent S.N."/>
            <person name="Flores-Sandoval E."/>
            <person name="Fujiyama A."/>
            <person name="Fukuzawa H."/>
            <person name="Galik B."/>
            <person name="Grimanelli D."/>
            <person name="Grimwood J."/>
            <person name="Grossniklaus U."/>
            <person name="Hamada T."/>
            <person name="Haseloff J."/>
            <person name="Hetherington A.J."/>
            <person name="Higo A."/>
            <person name="Hirakawa Y."/>
            <person name="Hundley H.N."/>
            <person name="Ikeda Y."/>
            <person name="Inoue K."/>
            <person name="Inoue S.I."/>
            <person name="Ishida S."/>
            <person name="Jia Q."/>
            <person name="Kakita M."/>
            <person name="Kanazawa T."/>
            <person name="Kawai Y."/>
            <person name="Kawashima T."/>
            <person name="Kennedy M."/>
            <person name="Kinose K."/>
            <person name="Kinoshita T."/>
            <person name="Kohara Y."/>
            <person name="Koide E."/>
            <person name="Komatsu K."/>
            <person name="Kopischke S."/>
            <person name="Kubo M."/>
            <person name="Kyozuka J."/>
            <person name="Lagercrantz U."/>
            <person name="Lin S.S."/>
            <person name="Lindquist E."/>
            <person name="Lipzen A.M."/>
            <person name="Lu C.W."/>
            <person name="De Luna E."/>
            <person name="Martienssen R.A."/>
            <person name="Minamino N."/>
            <person name="Mizutani M."/>
            <person name="Mizutani M."/>
            <person name="Mochizuki N."/>
            <person name="Monte I."/>
            <person name="Mosher R."/>
            <person name="Nagasaki H."/>
            <person name="Nakagami H."/>
            <person name="Naramoto S."/>
            <person name="Nishitani K."/>
            <person name="Ohtani M."/>
            <person name="Okamoto T."/>
            <person name="Okumura M."/>
            <person name="Phillips J."/>
            <person name="Pollak B."/>
            <person name="Reinders A."/>
            <person name="Rovekamp M."/>
            <person name="Sano R."/>
            <person name="Sawa S."/>
            <person name="Schmid M.W."/>
            <person name="Shirakawa M."/>
            <person name="Solano R."/>
            <person name="Spunde A."/>
            <person name="Suetsugu N."/>
            <person name="Sugano S."/>
            <person name="Sugiyama A."/>
            <person name="Sun R."/>
            <person name="Suzuki Y."/>
            <person name="Takenaka M."/>
            <person name="Takezawa D."/>
            <person name="Tomogane H."/>
            <person name="Tsuzuki M."/>
            <person name="Ueda T."/>
            <person name="Umeda M."/>
            <person name="Ward J.M."/>
            <person name="Watanabe Y."/>
            <person name="Yazaki K."/>
            <person name="Yokoyama R."/>
            <person name="Yoshitake Y."/>
            <person name="Yotsui I."/>
            <person name="Zachgo S."/>
            <person name="Schmutz J."/>
        </authorList>
    </citation>
    <scope>NUCLEOTIDE SEQUENCE [LARGE SCALE GENOMIC DNA]</scope>
    <source>
        <strain evidence="3">Tak-1</strain>
    </source>
</reference>
<dbReference type="Gramene" id="Mp6g08900.3">
    <property type="protein sequence ID" value="Mp6g08900.3.cds"/>
    <property type="gene ID" value="Mp6g08900"/>
</dbReference>
<dbReference type="PANTHER" id="PTHR28674:SF1">
    <property type="entry name" value="NOP PROTEIN CHAPERONE 1"/>
    <property type="match status" value="1"/>
</dbReference>
<dbReference type="EMBL" id="KZ772732">
    <property type="protein sequence ID" value="PTQ36937.1"/>
    <property type="molecule type" value="Genomic_DNA"/>
</dbReference>
<dbReference type="Gramene" id="Mp6g08900.1">
    <property type="protein sequence ID" value="Mp6g08900.1.cds"/>
    <property type="gene ID" value="Mp6g08900"/>
</dbReference>
<dbReference type="Proteomes" id="UP000244005">
    <property type="component" value="Unassembled WGS sequence"/>
</dbReference>
<reference evidence="2" key="2">
    <citation type="submission" date="2017-12" db="EMBL/GenBank/DDBJ databases">
        <title>WGS assembly of Marchantia polymorpha.</title>
        <authorList>
            <person name="Bowman J.L."/>
            <person name="Kohchi T."/>
            <person name="Yamato K.T."/>
            <person name="Jenkins J."/>
            <person name="Shu S."/>
            <person name="Ishizaki K."/>
            <person name="Yamaoka S."/>
            <person name="Nishihama R."/>
            <person name="Nakamura Y."/>
            <person name="Berger F."/>
            <person name="Adam C."/>
            <person name="Aki S.S."/>
            <person name="Althoff F."/>
            <person name="Araki T."/>
            <person name="Arteaga-Vazquez M.A."/>
            <person name="Balasubrmanian S."/>
            <person name="Bauer D."/>
            <person name="Boehm C.R."/>
            <person name="Briginshaw L."/>
            <person name="Caballero-Perez J."/>
            <person name="Catarino B."/>
            <person name="Chen F."/>
            <person name="Chiyoda S."/>
            <person name="Chovatia M."/>
            <person name="Davies K.M."/>
            <person name="Delmans M."/>
            <person name="Demura T."/>
            <person name="Dierschke T."/>
            <person name="Dolan L."/>
            <person name="Dorantes-Acosta A.E."/>
            <person name="Eklund D.M."/>
            <person name="Florent S.N."/>
            <person name="Flores-Sandoval E."/>
            <person name="Fujiyama A."/>
            <person name="Fukuzawa H."/>
            <person name="Galik B."/>
            <person name="Grimanelli D."/>
            <person name="Grimwood J."/>
            <person name="Grossniklaus U."/>
            <person name="Hamada T."/>
            <person name="Haseloff J."/>
            <person name="Hetherington A.J."/>
            <person name="Higo A."/>
            <person name="Hirakawa Y."/>
            <person name="Hundley H.N."/>
            <person name="Ikeda Y."/>
            <person name="Inoue K."/>
            <person name="Inoue S."/>
            <person name="Ishida S."/>
            <person name="Jia Q."/>
            <person name="Kakita M."/>
            <person name="Kanazawa T."/>
            <person name="Kawai Y."/>
            <person name="Kawashima T."/>
            <person name="Kennedy M."/>
            <person name="Kinose K."/>
            <person name="Kinoshita T."/>
            <person name="Kohara Y."/>
            <person name="Koide E."/>
            <person name="Komatsu K."/>
            <person name="Kopischke S."/>
            <person name="Kubo M."/>
            <person name="Kyozuka J."/>
            <person name="Lagercrantz U."/>
            <person name="Lin S.S."/>
            <person name="Lindquist E."/>
            <person name="Lipzen A.M."/>
            <person name="Lu C."/>
            <person name="Luna E.D."/>
            <person name="Martienssen R.A."/>
            <person name="Minamino N."/>
            <person name="Mizutani M."/>
            <person name="Mizutani M."/>
            <person name="Mochizuki N."/>
            <person name="Monte I."/>
            <person name="Mosher R."/>
            <person name="Nagasaki H."/>
            <person name="Nakagami H."/>
            <person name="Naramoto S."/>
            <person name="Nishitani K."/>
            <person name="Ohtani M."/>
            <person name="Okamoto T."/>
            <person name="Okumura M."/>
            <person name="Phillips J."/>
            <person name="Pollak B."/>
            <person name="Reinders A."/>
            <person name="Roevekamp M."/>
            <person name="Sano R."/>
            <person name="Sawa S."/>
            <person name="Schmid M.W."/>
            <person name="Shirakawa M."/>
            <person name="Solano R."/>
            <person name="Spunde A."/>
            <person name="Suetsugu N."/>
            <person name="Sugano S."/>
            <person name="Sugiyama A."/>
            <person name="Sun R."/>
            <person name="Suzuki Y."/>
            <person name="Takenaka M."/>
            <person name="Takezawa D."/>
            <person name="Tomogane H."/>
            <person name="Tsuzuki M."/>
            <person name="Ueda T."/>
            <person name="Umeda M."/>
            <person name="Ward J.M."/>
            <person name="Watanabe Y."/>
            <person name="Yazaki K."/>
            <person name="Yokoyama R."/>
            <person name="Yoshitake Y."/>
            <person name="Yotsui I."/>
            <person name="Zachgo S."/>
            <person name="Schmutz J."/>
        </authorList>
    </citation>
    <scope>NUCLEOTIDE SEQUENCE [LARGE SCALE GENOMIC DNA]</scope>
    <source>
        <strain evidence="2">Tak-1</strain>
    </source>
</reference>
<dbReference type="GO" id="GO:0062064">
    <property type="term" value="F:box C/D methylation guide snoRNP complex binding"/>
    <property type="evidence" value="ECO:0000318"/>
    <property type="project" value="GO_Central"/>
</dbReference>
<gene>
    <name evidence="2" type="ORF">MARPO_0060s0029</name>
</gene>